<keyword evidence="8 25" id="KW-0460">Magnesium</keyword>
<comment type="function">
    <text evidence="16">Mitochondrial citramalyl-CoA lyase indirectly involved in the vitamin B12 metabolism. Converts citramalyl-CoA into acetyl-CoA and pyruvate in the C5-dicarboxylate catabolism pathway. The C5-dicarboxylate catabolism pathway is required to detoxify itaconate, a vitamin B12-poisoning metabolite. Also acts as a malate synthase in vitro, converting glyoxylate and acetyl-CoA to malate. Also displays malyl-CoA thioesterase activity. Also acts as a beta-methylmalate synthase in vitro, by mediating conversion of glyoxylate and propionyl-CoA to beta-methylmalate. Also has very weak citramalate synthase activity in vitro.</text>
</comment>
<dbReference type="EMBL" id="UXUI01008067">
    <property type="protein sequence ID" value="VDD90396.1"/>
    <property type="molecule type" value="Genomic_DNA"/>
</dbReference>
<evidence type="ECO:0000256" key="12">
    <source>
        <dbReference type="ARBA" id="ARBA00023239"/>
    </source>
</evidence>
<evidence type="ECO:0000256" key="6">
    <source>
        <dbReference type="ARBA" id="ARBA00022723"/>
    </source>
</evidence>
<keyword evidence="6 25" id="KW-0479">Metal-binding</keyword>
<keyword evidence="12" id="KW-0456">Lyase</keyword>
<comment type="similarity">
    <text evidence="17">Belongs to the HpcH/HpaI aldolase family. Citrate lyase beta subunit-like subfamily.</text>
</comment>
<dbReference type="AlphaFoldDB" id="A0A0N4V5M3"/>
<dbReference type="PANTHER" id="PTHR11105">
    <property type="entry name" value="CITRATE LYASE SUBUNIT BETA-RELATED"/>
    <property type="match status" value="1"/>
</dbReference>
<reference evidence="27 28" key="2">
    <citation type="submission" date="2018-10" db="EMBL/GenBank/DDBJ databases">
        <authorList>
            <consortium name="Pathogen Informatics"/>
        </authorList>
    </citation>
    <scope>NUCLEOTIDE SEQUENCE [LARGE SCALE GENOMIC DNA]</scope>
</reference>
<sequence>MSSPSAVARFLSSSRPLALCSAMSTAASKPRTKYVPRRALLYVPGSSEKMLKKVPQMKVDSLVLEMEDGVAANAKAEARTNIRKYLESLTSLGPHSCFELGVRVNSVASQLVFDDVKEIAKAENLPQAFMIPKVDSIEDLAAVFDVFRTAYGDRRILNTDTRMIIWIESARALLDMPRIVNAAMNLHRSAGFFKLDGAVFGSDDFCANIGATRTKEATENLYARQRFVTCCKAFGIQAIDAVYIDIKDLEGLRRQCEEGAKWGFTGKQVIHPTQIETVQKAFLPSEETVEWARSLMKEFVEHEKLGKGAFTFRGHMIDRPLLLQAMNIVKMLERVNGSQK</sequence>
<comment type="catalytic activity">
    <reaction evidence="13">
        <text>glyoxylate + acetyl-CoA + H2O = (S)-malate + CoA + H(+)</text>
        <dbReference type="Rhea" id="RHEA:18181"/>
        <dbReference type="ChEBI" id="CHEBI:15377"/>
        <dbReference type="ChEBI" id="CHEBI:15378"/>
        <dbReference type="ChEBI" id="CHEBI:15589"/>
        <dbReference type="ChEBI" id="CHEBI:36655"/>
        <dbReference type="ChEBI" id="CHEBI:57287"/>
        <dbReference type="ChEBI" id="CHEBI:57288"/>
        <dbReference type="EC" id="2.3.3.9"/>
    </reaction>
</comment>
<evidence type="ECO:0000256" key="20">
    <source>
        <dbReference type="ARBA" id="ARBA00072098"/>
    </source>
</evidence>
<evidence type="ECO:0000256" key="14">
    <source>
        <dbReference type="ARBA" id="ARBA00051623"/>
    </source>
</evidence>
<name>A0A0N4V5M3_ENTVE</name>
<dbReference type="PIRSF" id="PIRSF015582">
    <property type="entry name" value="Cit_lyase_B"/>
    <property type="match status" value="1"/>
</dbReference>
<evidence type="ECO:0000313" key="27">
    <source>
        <dbReference type="EMBL" id="VDD90396.1"/>
    </source>
</evidence>
<dbReference type="InterPro" id="IPR040442">
    <property type="entry name" value="Pyrv_kinase-like_dom_sf"/>
</dbReference>
<gene>
    <name evidence="27" type="ORF">EVEC_LOCUS5147</name>
</gene>
<dbReference type="EC" id="3.1.2.30" evidence="18"/>
<dbReference type="Gene3D" id="3.20.20.60">
    <property type="entry name" value="Phosphoenolpyruvate-binding domains"/>
    <property type="match status" value="1"/>
</dbReference>
<evidence type="ECO:0000256" key="24">
    <source>
        <dbReference type="PIRSR" id="PIRSR015582-1"/>
    </source>
</evidence>
<dbReference type="GO" id="GO:0106064">
    <property type="term" value="P:regulation of cobalamin metabolic process"/>
    <property type="evidence" value="ECO:0007669"/>
    <property type="project" value="UniProtKB-ARBA"/>
</dbReference>
<keyword evidence="11" id="KW-0496">Mitochondrion</keyword>
<evidence type="ECO:0000256" key="7">
    <source>
        <dbReference type="ARBA" id="ARBA00022801"/>
    </source>
</evidence>
<evidence type="ECO:0000256" key="11">
    <source>
        <dbReference type="ARBA" id="ARBA00023128"/>
    </source>
</evidence>
<evidence type="ECO:0000256" key="18">
    <source>
        <dbReference type="ARBA" id="ARBA00066460"/>
    </source>
</evidence>
<dbReference type="FunFam" id="3.20.20.60:FF:000014">
    <property type="entry name" value="Citrate lyase subunit beta-like protein"/>
    <property type="match status" value="1"/>
</dbReference>
<feature type="domain" description="HpcH/HpaI aldolase/citrate lyase" evidence="26">
    <location>
        <begin position="38"/>
        <end position="272"/>
    </location>
</feature>
<evidence type="ECO:0000256" key="15">
    <source>
        <dbReference type="ARBA" id="ARBA00051672"/>
    </source>
</evidence>
<feature type="binding site" evidence="24">
    <location>
        <position position="103"/>
    </location>
    <ligand>
        <name>substrate</name>
    </ligand>
</feature>
<keyword evidence="10" id="KW-0007">Acetylation</keyword>
<evidence type="ECO:0000256" key="21">
    <source>
        <dbReference type="ARBA" id="ARBA00076231"/>
    </source>
</evidence>
<evidence type="ECO:0000256" key="19">
    <source>
        <dbReference type="ARBA" id="ARBA00066840"/>
    </source>
</evidence>
<comment type="subcellular location">
    <subcellularLocation>
        <location evidence="2">Mitochondrion</location>
    </subcellularLocation>
</comment>
<dbReference type="SUPFAM" id="SSF51621">
    <property type="entry name" value="Phosphoenolpyruvate/pyruvate domain"/>
    <property type="match status" value="1"/>
</dbReference>
<evidence type="ECO:0000256" key="10">
    <source>
        <dbReference type="ARBA" id="ARBA00022990"/>
    </source>
</evidence>
<dbReference type="GO" id="GO:0005739">
    <property type="term" value="C:mitochondrion"/>
    <property type="evidence" value="ECO:0007669"/>
    <property type="project" value="UniProtKB-SubCell"/>
</dbReference>
<evidence type="ECO:0000256" key="25">
    <source>
        <dbReference type="PIRSR" id="PIRSR015582-2"/>
    </source>
</evidence>
<comment type="catalytic activity">
    <reaction evidence="15">
        <text>(3S)-citramalyl-CoA = pyruvate + acetyl-CoA</text>
        <dbReference type="Rhea" id="RHEA:22612"/>
        <dbReference type="ChEBI" id="CHEBI:15361"/>
        <dbReference type="ChEBI" id="CHEBI:57288"/>
        <dbReference type="ChEBI" id="CHEBI:58668"/>
        <dbReference type="EC" id="4.1.3.25"/>
    </reaction>
</comment>
<reference evidence="29" key="1">
    <citation type="submission" date="2017-02" db="UniProtKB">
        <authorList>
            <consortium name="WormBaseParasite"/>
        </authorList>
    </citation>
    <scope>IDENTIFICATION</scope>
</reference>
<dbReference type="GO" id="GO:0004474">
    <property type="term" value="F:malate synthase activity"/>
    <property type="evidence" value="ECO:0007669"/>
    <property type="project" value="UniProtKB-EC"/>
</dbReference>
<dbReference type="EC" id="2.3.3.9" evidence="4"/>
<feature type="binding site" evidence="24">
    <location>
        <position position="168"/>
    </location>
    <ligand>
        <name>substrate</name>
    </ligand>
</feature>
<evidence type="ECO:0000256" key="16">
    <source>
        <dbReference type="ARBA" id="ARBA00055540"/>
    </source>
</evidence>
<protein>
    <recommendedName>
        <fullName evidence="20">Citramalyl-CoA lyase, mitochondrial</fullName>
        <ecNumber evidence="4">2.3.3.9</ecNumber>
        <ecNumber evidence="18">3.1.2.30</ecNumber>
        <ecNumber evidence="19">4.1.3.25</ecNumber>
    </recommendedName>
    <alternativeName>
        <fullName evidence="22">(3S)-malyl-CoA thioesterase</fullName>
    </alternativeName>
    <alternativeName>
        <fullName evidence="23">Beta-methylmalate synthase</fullName>
    </alternativeName>
    <alternativeName>
        <fullName evidence="21">Malate synthase</fullName>
    </alternativeName>
</protein>
<dbReference type="InterPro" id="IPR011206">
    <property type="entry name" value="Citrate_lyase_beta/mcl1/mcl2"/>
</dbReference>
<dbReference type="GO" id="GO:0046872">
    <property type="term" value="F:metal ion binding"/>
    <property type="evidence" value="ECO:0007669"/>
    <property type="project" value="UniProtKB-KW"/>
</dbReference>
<comment type="cofactor">
    <cofactor evidence="1">
        <name>Mg(2+)</name>
        <dbReference type="ChEBI" id="CHEBI:18420"/>
    </cofactor>
</comment>
<dbReference type="GO" id="GO:0047777">
    <property type="term" value="F:(S)-citramalyl-CoA lyase activity"/>
    <property type="evidence" value="ECO:0007669"/>
    <property type="project" value="UniProtKB-EC"/>
</dbReference>
<dbReference type="Pfam" id="PF03328">
    <property type="entry name" value="HpcH_HpaI"/>
    <property type="match status" value="1"/>
</dbReference>
<keyword evidence="28" id="KW-1185">Reference proteome</keyword>
<dbReference type="InterPro" id="IPR005000">
    <property type="entry name" value="Aldolase/citrate-lyase_domain"/>
</dbReference>
<evidence type="ECO:0000256" key="5">
    <source>
        <dbReference type="ARBA" id="ARBA00022679"/>
    </source>
</evidence>
<feature type="binding site" evidence="25">
    <location>
        <position position="168"/>
    </location>
    <ligand>
        <name>Mg(2+)</name>
        <dbReference type="ChEBI" id="CHEBI:18420"/>
    </ligand>
</feature>
<evidence type="ECO:0000313" key="28">
    <source>
        <dbReference type="Proteomes" id="UP000274131"/>
    </source>
</evidence>
<keyword evidence="7" id="KW-0378">Hydrolase</keyword>
<evidence type="ECO:0000256" key="22">
    <source>
        <dbReference type="ARBA" id="ARBA00076788"/>
    </source>
</evidence>
<evidence type="ECO:0000256" key="8">
    <source>
        <dbReference type="ARBA" id="ARBA00022842"/>
    </source>
</evidence>
<dbReference type="PANTHER" id="PTHR11105:SF0">
    <property type="entry name" value="CITRAMALYL-COA LYASE, MITOCHONDRIAL"/>
    <property type="match status" value="1"/>
</dbReference>
<evidence type="ECO:0000256" key="13">
    <source>
        <dbReference type="ARBA" id="ARBA00047918"/>
    </source>
</evidence>
<accession>A0A0N4V5M3</accession>
<evidence type="ECO:0000256" key="3">
    <source>
        <dbReference type="ARBA" id="ARBA00011233"/>
    </source>
</evidence>
<dbReference type="STRING" id="51028.A0A0N4V5M3"/>
<proteinExistence type="inferred from homology"/>
<dbReference type="EC" id="4.1.3.25" evidence="19"/>
<evidence type="ECO:0000313" key="29">
    <source>
        <dbReference type="WBParaSite" id="EVEC_0000553601-mRNA-1"/>
    </source>
</evidence>
<dbReference type="WBParaSite" id="EVEC_0000553601-mRNA-1">
    <property type="protein sequence ID" value="EVEC_0000553601-mRNA-1"/>
    <property type="gene ID" value="EVEC_0000553601"/>
</dbReference>
<dbReference type="InterPro" id="IPR040186">
    <property type="entry name" value="Citramalyl-CoA_lyase"/>
</dbReference>
<comment type="catalytic activity">
    <reaction evidence="14">
        <text>propanoyl-CoA + glyoxylate + H2O = 3-methylmalate + CoA + H(+)</text>
        <dbReference type="Rhea" id="RHEA:47628"/>
        <dbReference type="ChEBI" id="CHEBI:15377"/>
        <dbReference type="ChEBI" id="CHEBI:15378"/>
        <dbReference type="ChEBI" id="CHEBI:36655"/>
        <dbReference type="ChEBI" id="CHEBI:57287"/>
        <dbReference type="ChEBI" id="CHEBI:57392"/>
        <dbReference type="ChEBI" id="CHEBI:87810"/>
    </reaction>
</comment>
<evidence type="ECO:0000256" key="1">
    <source>
        <dbReference type="ARBA" id="ARBA00001946"/>
    </source>
</evidence>
<dbReference type="InterPro" id="IPR015813">
    <property type="entry name" value="Pyrv/PenolPyrv_kinase-like_dom"/>
</dbReference>
<dbReference type="OrthoDB" id="1773at2759"/>
<comment type="subunit">
    <text evidence="3">Homotrimer.</text>
</comment>
<keyword evidence="5" id="KW-0808">Transferase</keyword>
<feature type="binding site" evidence="25">
    <location>
        <position position="204"/>
    </location>
    <ligand>
        <name>Mg(2+)</name>
        <dbReference type="ChEBI" id="CHEBI:18420"/>
    </ligand>
</feature>
<dbReference type="GO" id="GO:0016787">
    <property type="term" value="F:hydrolase activity"/>
    <property type="evidence" value="ECO:0007669"/>
    <property type="project" value="UniProtKB-KW"/>
</dbReference>
<evidence type="ECO:0000256" key="2">
    <source>
        <dbReference type="ARBA" id="ARBA00004173"/>
    </source>
</evidence>
<evidence type="ECO:0000256" key="9">
    <source>
        <dbReference type="ARBA" id="ARBA00022946"/>
    </source>
</evidence>
<evidence type="ECO:0000259" key="26">
    <source>
        <dbReference type="Pfam" id="PF03328"/>
    </source>
</evidence>
<organism evidence="29">
    <name type="scientific">Enterobius vermicularis</name>
    <name type="common">Human pinworm</name>
    <dbReference type="NCBI Taxonomy" id="51028"/>
    <lineage>
        <taxon>Eukaryota</taxon>
        <taxon>Metazoa</taxon>
        <taxon>Ecdysozoa</taxon>
        <taxon>Nematoda</taxon>
        <taxon>Chromadorea</taxon>
        <taxon>Rhabditida</taxon>
        <taxon>Spirurina</taxon>
        <taxon>Oxyuridomorpha</taxon>
        <taxon>Oxyuroidea</taxon>
        <taxon>Oxyuridae</taxon>
        <taxon>Enterobius</taxon>
    </lineage>
</organism>
<evidence type="ECO:0000256" key="4">
    <source>
        <dbReference type="ARBA" id="ARBA00012636"/>
    </source>
</evidence>
<evidence type="ECO:0000256" key="23">
    <source>
        <dbReference type="ARBA" id="ARBA00083020"/>
    </source>
</evidence>
<dbReference type="Proteomes" id="UP000274131">
    <property type="component" value="Unassembled WGS sequence"/>
</dbReference>
<evidence type="ECO:0000256" key="17">
    <source>
        <dbReference type="ARBA" id="ARBA00061542"/>
    </source>
</evidence>
<keyword evidence="9" id="KW-0809">Transit peptide</keyword>